<keyword evidence="3" id="KW-1185">Reference proteome</keyword>
<dbReference type="RefSeq" id="WP_209467126.1">
    <property type="nucleotide sequence ID" value="NZ_JAGGLG010000021.1"/>
</dbReference>
<feature type="transmembrane region" description="Helical" evidence="1">
    <location>
        <begin position="7"/>
        <end position="25"/>
    </location>
</feature>
<keyword evidence="1" id="KW-0472">Membrane</keyword>
<protein>
    <submittedName>
        <fullName evidence="2">Membrane protein</fullName>
    </submittedName>
</protein>
<dbReference type="EMBL" id="JAGGLG010000021">
    <property type="protein sequence ID" value="MBP2019004.1"/>
    <property type="molecule type" value="Genomic_DNA"/>
</dbReference>
<dbReference type="Pfam" id="PF06695">
    <property type="entry name" value="Sm_multidrug_ex"/>
    <property type="match status" value="1"/>
</dbReference>
<dbReference type="PANTHER" id="PTHR36007">
    <property type="entry name" value="TRANSPORT PROTEIN-RELATED"/>
    <property type="match status" value="1"/>
</dbReference>
<dbReference type="PANTHER" id="PTHR36007:SF2">
    <property type="entry name" value="TRANSPORT PROTEIN-RELATED"/>
    <property type="match status" value="1"/>
</dbReference>
<feature type="transmembrane region" description="Helical" evidence="1">
    <location>
        <begin position="91"/>
        <end position="111"/>
    </location>
</feature>
<proteinExistence type="predicted"/>
<feature type="transmembrane region" description="Helical" evidence="1">
    <location>
        <begin position="123"/>
        <end position="152"/>
    </location>
</feature>
<evidence type="ECO:0000313" key="2">
    <source>
        <dbReference type="EMBL" id="MBP2019004.1"/>
    </source>
</evidence>
<keyword evidence="1" id="KW-1133">Transmembrane helix</keyword>
<dbReference type="Proteomes" id="UP001519289">
    <property type="component" value="Unassembled WGS sequence"/>
</dbReference>
<sequence>MFNWMAALKVIAISAIPFLELRVGIPVGIVSGLPPGVAIALGVVGNVLQVPLIIFIMYMLRRIAQEVPAAARWLQRIDSAAERHQAKVHRYGWVGLAILVGIPIPGTGMWTGAAVANLVRMPLVLTVLALASGVAISGLLVGAVATGAIAVIELF</sequence>
<gene>
    <name evidence="2" type="ORF">J2Z79_002420</name>
</gene>
<name>A0ABS4JTX3_9FIRM</name>
<dbReference type="InterPro" id="IPR009577">
    <property type="entry name" value="Sm_multidrug_ex"/>
</dbReference>
<keyword evidence="1" id="KW-0812">Transmembrane</keyword>
<reference evidence="2 3" key="1">
    <citation type="submission" date="2021-03" db="EMBL/GenBank/DDBJ databases">
        <title>Genomic Encyclopedia of Type Strains, Phase IV (KMG-IV): sequencing the most valuable type-strain genomes for metagenomic binning, comparative biology and taxonomic classification.</title>
        <authorList>
            <person name="Goeker M."/>
        </authorList>
    </citation>
    <scope>NUCLEOTIDE SEQUENCE [LARGE SCALE GENOMIC DNA]</scope>
    <source>
        <strain evidence="2 3">DSM 27138</strain>
    </source>
</reference>
<accession>A0ABS4JTX3</accession>
<comment type="caution">
    <text evidence="2">The sequence shown here is derived from an EMBL/GenBank/DDBJ whole genome shotgun (WGS) entry which is preliminary data.</text>
</comment>
<evidence type="ECO:0000256" key="1">
    <source>
        <dbReference type="SAM" id="Phobius"/>
    </source>
</evidence>
<organism evidence="2 3">
    <name type="scientific">Symbiobacterium terraclitae</name>
    <dbReference type="NCBI Taxonomy" id="557451"/>
    <lineage>
        <taxon>Bacteria</taxon>
        <taxon>Bacillati</taxon>
        <taxon>Bacillota</taxon>
        <taxon>Clostridia</taxon>
        <taxon>Eubacteriales</taxon>
        <taxon>Symbiobacteriaceae</taxon>
        <taxon>Symbiobacterium</taxon>
    </lineage>
</organism>
<evidence type="ECO:0000313" key="3">
    <source>
        <dbReference type="Proteomes" id="UP001519289"/>
    </source>
</evidence>
<feature type="transmembrane region" description="Helical" evidence="1">
    <location>
        <begin position="37"/>
        <end position="60"/>
    </location>
</feature>